<gene>
    <name evidence="1" type="ORF">DUI87_06618</name>
</gene>
<dbReference type="PANTHER" id="PTHR33332">
    <property type="entry name" value="REVERSE TRANSCRIPTASE DOMAIN-CONTAINING PROTEIN"/>
    <property type="match status" value="1"/>
</dbReference>
<keyword evidence="2" id="KW-1185">Reference proteome</keyword>
<evidence type="ECO:0000313" key="1">
    <source>
        <dbReference type="EMBL" id="RMC16679.1"/>
    </source>
</evidence>
<dbReference type="Proteomes" id="UP000269221">
    <property type="component" value="Unassembled WGS sequence"/>
</dbReference>
<dbReference type="OrthoDB" id="276744at2759"/>
<protein>
    <submittedName>
        <fullName evidence="1">Uncharacterized protein</fullName>
    </submittedName>
</protein>
<dbReference type="AlphaFoldDB" id="A0A3M0KTN8"/>
<proteinExistence type="predicted"/>
<reference evidence="1 2" key="1">
    <citation type="submission" date="2018-07" db="EMBL/GenBank/DDBJ databases">
        <title>A high quality draft genome assembly of the barn swallow (H. rustica rustica).</title>
        <authorList>
            <person name="Formenti G."/>
            <person name="Chiara M."/>
            <person name="Poveda L."/>
            <person name="Francoijs K.-J."/>
            <person name="Bonisoli-Alquati A."/>
            <person name="Canova L."/>
            <person name="Gianfranceschi L."/>
            <person name="Horner D.S."/>
            <person name="Saino N."/>
        </authorList>
    </citation>
    <scope>NUCLEOTIDE SEQUENCE [LARGE SCALE GENOMIC DNA]</scope>
    <source>
        <strain evidence="1">Chelidonia</strain>
        <tissue evidence="1">Blood</tissue>
    </source>
</reference>
<organism evidence="1 2">
    <name type="scientific">Hirundo rustica rustica</name>
    <dbReference type="NCBI Taxonomy" id="333673"/>
    <lineage>
        <taxon>Eukaryota</taxon>
        <taxon>Metazoa</taxon>
        <taxon>Chordata</taxon>
        <taxon>Craniata</taxon>
        <taxon>Vertebrata</taxon>
        <taxon>Euteleostomi</taxon>
        <taxon>Archelosauria</taxon>
        <taxon>Archosauria</taxon>
        <taxon>Dinosauria</taxon>
        <taxon>Saurischia</taxon>
        <taxon>Theropoda</taxon>
        <taxon>Coelurosauria</taxon>
        <taxon>Aves</taxon>
        <taxon>Neognathae</taxon>
        <taxon>Neoaves</taxon>
        <taxon>Telluraves</taxon>
        <taxon>Australaves</taxon>
        <taxon>Passeriformes</taxon>
        <taxon>Sylvioidea</taxon>
        <taxon>Hirundinidae</taxon>
        <taxon>Hirundo</taxon>
    </lineage>
</organism>
<sequence length="241" mass="27929">MSHQCAQVAKKASGILACIRNGVASRSREIILPLYSALVRPHLECCVQFWAPQFRNDVELLERIQKRAMRLVKDLEHIPYEEQLRELGLFSLEKRRLRGDLITLYNFLTGGCRQKEFDVMDSVQRRQWDWFPDSPPRNTTVLYTGKTMAEQSEADESNNLFTQPDEQNTRDPELQMKYVTEIASIYKHMLKQTDSSKILLTGGIGDMDLPEEFKCPRGQQKTLSIMEEVEQMIQFIVVNLA</sequence>
<comment type="caution">
    <text evidence="1">The sequence shown here is derived from an EMBL/GenBank/DDBJ whole genome shotgun (WGS) entry which is preliminary data.</text>
</comment>
<name>A0A3M0KTN8_HIRRU</name>
<accession>A0A3M0KTN8</accession>
<dbReference type="EMBL" id="QRBI01000102">
    <property type="protein sequence ID" value="RMC16679.1"/>
    <property type="molecule type" value="Genomic_DNA"/>
</dbReference>
<evidence type="ECO:0000313" key="2">
    <source>
        <dbReference type="Proteomes" id="UP000269221"/>
    </source>
</evidence>